<evidence type="ECO:0000313" key="2">
    <source>
        <dbReference type="Proteomes" id="UP001500729"/>
    </source>
</evidence>
<dbReference type="EMBL" id="BAAAGS010000100">
    <property type="protein sequence ID" value="GAA0562818.1"/>
    <property type="molecule type" value="Genomic_DNA"/>
</dbReference>
<reference evidence="1 2" key="1">
    <citation type="journal article" date="2019" name="Int. J. Syst. Evol. Microbiol.">
        <title>The Global Catalogue of Microorganisms (GCM) 10K type strain sequencing project: providing services to taxonomists for standard genome sequencing and annotation.</title>
        <authorList>
            <consortium name="The Broad Institute Genomics Platform"/>
            <consortium name="The Broad Institute Genome Sequencing Center for Infectious Disease"/>
            <person name="Wu L."/>
            <person name="Ma J."/>
        </authorList>
    </citation>
    <scope>NUCLEOTIDE SEQUENCE [LARGE SCALE GENOMIC DNA]</scope>
    <source>
        <strain evidence="1 2">JCM 10303</strain>
    </source>
</reference>
<name>A0ABN1ECP0_SACER</name>
<sequence length="85" mass="9804">MAAQRWVREVLLGEHSFVFLVELADAGEADRFRDACAANQWTTRVVEDAERRLPLAPADQAEVYRKLQLATRVWGRSFAPHQRPR</sequence>
<organism evidence="1 2">
    <name type="scientific">Saccharopolyspora erythraea</name>
    <name type="common">Streptomyces erythraeus</name>
    <dbReference type="NCBI Taxonomy" id="1836"/>
    <lineage>
        <taxon>Bacteria</taxon>
        <taxon>Bacillati</taxon>
        <taxon>Actinomycetota</taxon>
        <taxon>Actinomycetes</taxon>
        <taxon>Pseudonocardiales</taxon>
        <taxon>Pseudonocardiaceae</taxon>
        <taxon>Saccharopolyspora</taxon>
    </lineage>
</organism>
<dbReference type="Proteomes" id="UP001500729">
    <property type="component" value="Unassembled WGS sequence"/>
</dbReference>
<protein>
    <submittedName>
        <fullName evidence="1">Uncharacterized protein</fullName>
    </submittedName>
</protein>
<gene>
    <name evidence="1" type="ORF">GCM10009533_69130</name>
</gene>
<proteinExistence type="predicted"/>
<accession>A0ABN1ECP0</accession>
<evidence type="ECO:0000313" key="1">
    <source>
        <dbReference type="EMBL" id="GAA0562818.1"/>
    </source>
</evidence>
<keyword evidence="2" id="KW-1185">Reference proteome</keyword>
<comment type="caution">
    <text evidence="1">The sequence shown here is derived from an EMBL/GenBank/DDBJ whole genome shotgun (WGS) entry which is preliminary data.</text>
</comment>
<dbReference type="RefSeq" id="WP_009950926.1">
    <property type="nucleotide sequence ID" value="NZ_BAAAGS010000100.1"/>
</dbReference>